<feature type="transmembrane region" description="Helical" evidence="2">
    <location>
        <begin position="818"/>
        <end position="840"/>
    </location>
</feature>
<feature type="region of interest" description="Disordered" evidence="1">
    <location>
        <begin position="895"/>
        <end position="929"/>
    </location>
</feature>
<evidence type="ECO:0000256" key="3">
    <source>
        <dbReference type="SAM" id="SignalP"/>
    </source>
</evidence>
<keyword evidence="5" id="KW-1185">Reference proteome</keyword>
<dbReference type="AlphaFoldDB" id="A0A814I0Z3"/>
<name>A0A814I0Z3_ADIRI</name>
<feature type="transmembrane region" description="Helical" evidence="2">
    <location>
        <begin position="503"/>
        <end position="531"/>
    </location>
</feature>
<evidence type="ECO:0000313" key="4">
    <source>
        <dbReference type="EMBL" id="CAF1018156.1"/>
    </source>
</evidence>
<evidence type="ECO:0000313" key="5">
    <source>
        <dbReference type="Proteomes" id="UP000663828"/>
    </source>
</evidence>
<accession>A0A814I0Z3</accession>
<dbReference type="Proteomes" id="UP000663828">
    <property type="component" value="Unassembled WGS sequence"/>
</dbReference>
<evidence type="ECO:0000256" key="2">
    <source>
        <dbReference type="SAM" id="Phobius"/>
    </source>
</evidence>
<keyword evidence="2" id="KW-0472">Membrane</keyword>
<dbReference type="PROSITE" id="PS51257">
    <property type="entry name" value="PROKAR_LIPOPROTEIN"/>
    <property type="match status" value="1"/>
</dbReference>
<protein>
    <recommendedName>
        <fullName evidence="6">Transmembrane protein</fullName>
    </recommendedName>
</protein>
<proteinExistence type="predicted"/>
<evidence type="ECO:0000256" key="1">
    <source>
        <dbReference type="SAM" id="MobiDB-lite"/>
    </source>
</evidence>
<keyword evidence="2" id="KW-1133">Transmembrane helix</keyword>
<comment type="caution">
    <text evidence="4">The sequence shown here is derived from an EMBL/GenBank/DDBJ whole genome shotgun (WGS) entry which is preliminary data.</text>
</comment>
<feature type="chain" id="PRO_5032518569" description="Transmembrane protein" evidence="3">
    <location>
        <begin position="18"/>
        <end position="929"/>
    </location>
</feature>
<keyword evidence="2" id="KW-0812">Transmembrane</keyword>
<dbReference type="EMBL" id="CAJNOR010000836">
    <property type="protein sequence ID" value="CAF1018156.1"/>
    <property type="molecule type" value="Genomic_DNA"/>
</dbReference>
<feature type="signal peptide" evidence="3">
    <location>
        <begin position="1"/>
        <end position="17"/>
    </location>
</feature>
<keyword evidence="3" id="KW-0732">Signal</keyword>
<reference evidence="4" key="1">
    <citation type="submission" date="2021-02" db="EMBL/GenBank/DDBJ databases">
        <authorList>
            <person name="Nowell W R."/>
        </authorList>
    </citation>
    <scope>NUCLEOTIDE SEQUENCE</scope>
</reference>
<gene>
    <name evidence="4" type="ORF">XAT740_LOCUS14088</name>
</gene>
<sequence length="929" mass="105496">MFEKFILLSVVLSSISCQIVYDTNDDNAHGVRIAGNDQFIIFAINLNSGFTIAYAPFTPSDRCSYSNASRDLYVYSVDVVYSSNNRSVTFVQIAEQTSTQNVYFSIVTIDTSSCNNMTIGNITIRDTLIWNGTHQEFMLLKVSPSQKYAYVVADSFVLKFDITQNRIVELKASTSFYQIPGKYPHAMDLTEDWALIAAYVATPGNSNLAAPIVFLCSLNPLRLVGFASIFDGFLQTISFAKTYNLANHMSISVNKERQMAIAGYPLINLVSLFIVNATSIDTSKWMIERVRTDFGPSDSGFGQSVAWIDNETVAIDVLSANAHSWSKSEVWTFAVDSPFTIPQYVFPNNQQTLTAFVAPRFYQILSWSKNLFILTEFTTTLFVPSQLPGYLSVWTDTSDVFMYIFGSSPCPPGKYKKENGFGLCQACPPQTRNPAYQPCTQCLPCSSNSFCPLGSITDVFYNNYSSYTQTYTYPDSPDMNNYDDLLVQNIFAINTQCLRISPLFWTLIVMTLCCITWFLMTIGKVAPCQLLKQQRNRAKKFLKNTDIVGEGERWIGGLFSFAIVVLFGFTFWFADDYLKLYPIETSSSPRASCDSTLRNAVFDNALQLPLPNVDGTRWPIFDMLDNQPFTMTLDLINTAATCQDLTVQQNRPGVNYLRLTNISCQIQPDNVTTSTTFLLPSHQTTVQINITGSYFVGGVRLCLRAPGDVNDVNTLEKLDTCQFFYTQNETLARTSTLSVVLVKVVNQTKPLTIGHDTYFTGRWTPTFGEYSISDRLAYEQDGEYLRYVSERTTLAITVNEQPFFLQNNQRPIVRVAELSFHTLLFCTLIIELFAMAFLLIKLIGTPLLRAIVRCRHRHRHEPTLTDVERNSTEKRKQRRSMSIIELRRLLQQYQRKRQRQNRTRLHDTPYTISNMSHESIRNNHQRTAF</sequence>
<evidence type="ECO:0008006" key="6">
    <source>
        <dbReference type="Google" id="ProtNLM"/>
    </source>
</evidence>
<feature type="transmembrane region" description="Helical" evidence="2">
    <location>
        <begin position="552"/>
        <end position="574"/>
    </location>
</feature>
<organism evidence="4 5">
    <name type="scientific">Adineta ricciae</name>
    <name type="common">Rotifer</name>
    <dbReference type="NCBI Taxonomy" id="249248"/>
    <lineage>
        <taxon>Eukaryota</taxon>
        <taxon>Metazoa</taxon>
        <taxon>Spiralia</taxon>
        <taxon>Gnathifera</taxon>
        <taxon>Rotifera</taxon>
        <taxon>Eurotatoria</taxon>
        <taxon>Bdelloidea</taxon>
        <taxon>Adinetida</taxon>
        <taxon>Adinetidae</taxon>
        <taxon>Adineta</taxon>
    </lineage>
</organism>